<feature type="region of interest" description="Disordered" evidence="5">
    <location>
        <begin position="350"/>
        <end position="374"/>
    </location>
</feature>
<dbReference type="SUPFAM" id="SSF56091">
    <property type="entry name" value="DNA ligase/mRNA capping enzyme, catalytic domain"/>
    <property type="match status" value="1"/>
</dbReference>
<dbReference type="GO" id="GO:0006281">
    <property type="term" value="P:DNA repair"/>
    <property type="evidence" value="ECO:0007669"/>
    <property type="project" value="UniProtKB-KW"/>
</dbReference>
<gene>
    <name evidence="6" type="ORF">BCR41DRAFT_346205</name>
</gene>
<feature type="region of interest" description="Disordered" evidence="5">
    <location>
        <begin position="184"/>
        <end position="225"/>
    </location>
</feature>
<evidence type="ECO:0008006" key="8">
    <source>
        <dbReference type="Google" id="ProtNLM"/>
    </source>
</evidence>
<evidence type="ECO:0000256" key="1">
    <source>
        <dbReference type="ARBA" id="ARBA00022598"/>
    </source>
</evidence>
<feature type="compositionally biased region" description="Basic and acidic residues" evidence="5">
    <location>
        <begin position="184"/>
        <end position="195"/>
    </location>
</feature>
<keyword evidence="4" id="KW-0234">DNA repair</keyword>
<evidence type="ECO:0000256" key="2">
    <source>
        <dbReference type="ARBA" id="ARBA00022705"/>
    </source>
</evidence>
<dbReference type="PANTHER" id="PTHR47810:SF1">
    <property type="entry name" value="DNA LIGASE B"/>
    <property type="match status" value="1"/>
</dbReference>
<feature type="region of interest" description="Disordered" evidence="5">
    <location>
        <begin position="680"/>
        <end position="701"/>
    </location>
</feature>
<feature type="compositionally biased region" description="Basic residues" evidence="5">
    <location>
        <begin position="364"/>
        <end position="373"/>
    </location>
</feature>
<feature type="compositionally biased region" description="Basic and acidic residues" evidence="5">
    <location>
        <begin position="588"/>
        <end position="626"/>
    </location>
</feature>
<dbReference type="GO" id="GO:0016874">
    <property type="term" value="F:ligase activity"/>
    <property type="evidence" value="ECO:0007669"/>
    <property type="project" value="UniProtKB-KW"/>
</dbReference>
<dbReference type="PANTHER" id="PTHR47810">
    <property type="entry name" value="DNA LIGASE"/>
    <property type="match status" value="1"/>
</dbReference>
<organism evidence="6 7">
    <name type="scientific">Lobosporangium transversale</name>
    <dbReference type="NCBI Taxonomy" id="64571"/>
    <lineage>
        <taxon>Eukaryota</taxon>
        <taxon>Fungi</taxon>
        <taxon>Fungi incertae sedis</taxon>
        <taxon>Mucoromycota</taxon>
        <taxon>Mortierellomycotina</taxon>
        <taxon>Mortierellomycetes</taxon>
        <taxon>Mortierellales</taxon>
        <taxon>Mortierellaceae</taxon>
        <taxon>Lobosporangium</taxon>
    </lineage>
</organism>
<accession>A0A1Y2H014</accession>
<feature type="region of interest" description="Disordered" evidence="5">
    <location>
        <begin position="1"/>
        <end position="66"/>
    </location>
</feature>
<dbReference type="InParanoid" id="A0A1Y2H014"/>
<dbReference type="AlphaFoldDB" id="A0A1Y2H014"/>
<feature type="compositionally biased region" description="Low complexity" evidence="5">
    <location>
        <begin position="839"/>
        <end position="856"/>
    </location>
</feature>
<name>A0A1Y2H014_9FUNG</name>
<evidence type="ECO:0000256" key="5">
    <source>
        <dbReference type="SAM" id="MobiDB-lite"/>
    </source>
</evidence>
<evidence type="ECO:0000313" key="6">
    <source>
        <dbReference type="EMBL" id="ORZ27899.1"/>
    </source>
</evidence>
<dbReference type="OrthoDB" id="411785at2759"/>
<dbReference type="SUPFAM" id="SSF50249">
    <property type="entry name" value="Nucleic acid-binding proteins"/>
    <property type="match status" value="1"/>
</dbReference>
<keyword evidence="1" id="KW-0436">Ligase</keyword>
<protein>
    <recommendedName>
        <fullName evidence="8">ATP-dependent DNA ligase family profile domain-containing protein</fullName>
    </recommendedName>
</protein>
<feature type="region of interest" description="Disordered" evidence="5">
    <location>
        <begin position="527"/>
        <end position="555"/>
    </location>
</feature>
<dbReference type="Gene3D" id="2.40.50.140">
    <property type="entry name" value="Nucleic acid-binding proteins"/>
    <property type="match status" value="1"/>
</dbReference>
<dbReference type="Gene3D" id="3.30.470.30">
    <property type="entry name" value="DNA ligase/mRNA capping enzyme"/>
    <property type="match status" value="2"/>
</dbReference>
<keyword evidence="3" id="KW-0227">DNA damage</keyword>
<dbReference type="GO" id="GO:0006260">
    <property type="term" value="P:DNA replication"/>
    <property type="evidence" value="ECO:0007669"/>
    <property type="project" value="UniProtKB-KW"/>
</dbReference>
<sequence length="927" mass="103288">MFSTCKPSLSQNSHSKKASSNKQQQRQQQPRQRQEPLKVNARTKKKKTGEEAAKGKATGVAEQNVSKTKDTQLHEVLTPLTTITGPSLQNIHIGHIATNHDTENTTPIWAPKVSDYRYSRTPPGQDLDALQELVDKLLLTNSTTAKRALLKEYPGPAPLLAWIYDPSRQFNVSSARLVKYAKTRTKEVREQHNEAKALTPPSTQGFSSSSNSSSNGRASTESLRRGSGVYDTLPELLNALSTRAVSGHAALDTILLFMRRFCTTDKDQNGSTTEIQRNDDINGTLALFNTSRSKLLFRILDKNLKAGCNVNLIRDAYPNLIPGFHVALGHSLSGGLEQARLLFKVVNSDTVSTPSLGSNEKGKREKKKTKAKKKQEAVSFTDKAEVGMDGWYASRKLDGVRCLIRIDRLTGEIETLSRTGKAFESLGPLREELRRLLSSSTSSSFSSSIIKDSKSEHHASNGDEIRRRERFFERALGWNKSLMNIDRGGHPIRRREPLPETLILDGELCVFSTDPALIPDTEINSNLMSSAQGNEDSDDNSNYTSGSIDLANIGSPDDELGQERFLKAVSVAKRGWDGQKSLLLDGNDEGKDKNDDNKEDGKEQNKQVDKEKERVHESLELERTMEEGSSSKWLLPRSDVVVYCLFDCLTGEEFQERIGTRPFSERIRGITEALEMEKAHPHQRNTDEGPQAMNNASLPPSSPLIRVLQQTRIKDFEQLEAMVVKGMKRGWEGVILRKDVGYEGKRSRNLLKIKQFQDAEFIVQDAMLGSMRLAVNGQFEELDNVLTNVVILHRGNRVRVGSGFSAEERIRYGKDPSLIVGKTITVKYFEESKTQATATPLPSTSSPTSLRLSSDSHTVTEAGAETENGVGVSDKVNRVPQEENENRRESHGENMSNGQVVKGEDSFVWSLRFPTVKMIYEDGPRQM</sequence>
<feature type="compositionally biased region" description="Polar residues" evidence="5">
    <location>
        <begin position="527"/>
        <end position="547"/>
    </location>
</feature>
<dbReference type="GeneID" id="33564682"/>
<keyword evidence="2" id="KW-0235">DNA replication</keyword>
<feature type="region of interest" description="Disordered" evidence="5">
    <location>
        <begin position="833"/>
        <end position="901"/>
    </location>
</feature>
<reference evidence="6 7" key="1">
    <citation type="submission" date="2016-07" db="EMBL/GenBank/DDBJ databases">
        <title>Pervasive Adenine N6-methylation of Active Genes in Fungi.</title>
        <authorList>
            <consortium name="DOE Joint Genome Institute"/>
            <person name="Mondo S.J."/>
            <person name="Dannebaum R.O."/>
            <person name="Kuo R.C."/>
            <person name="Labutti K."/>
            <person name="Haridas S."/>
            <person name="Kuo A."/>
            <person name="Salamov A."/>
            <person name="Ahrendt S.R."/>
            <person name="Lipzen A."/>
            <person name="Sullivan W."/>
            <person name="Andreopoulos W.B."/>
            <person name="Clum A."/>
            <person name="Lindquist E."/>
            <person name="Daum C."/>
            <person name="Ramamoorthy G.K."/>
            <person name="Gryganskyi A."/>
            <person name="Culley D."/>
            <person name="Magnuson J.K."/>
            <person name="James T.Y."/>
            <person name="O'Malley M.A."/>
            <person name="Stajich J.E."/>
            <person name="Spatafora J.W."/>
            <person name="Visel A."/>
            <person name="Grigoriev I.V."/>
        </authorList>
    </citation>
    <scope>NUCLEOTIDE SEQUENCE [LARGE SCALE GENOMIC DNA]</scope>
    <source>
        <strain evidence="6 7">NRRL 3116</strain>
    </source>
</reference>
<dbReference type="Proteomes" id="UP000193648">
    <property type="component" value="Unassembled WGS sequence"/>
</dbReference>
<dbReference type="EMBL" id="MCFF01000003">
    <property type="protein sequence ID" value="ORZ27899.1"/>
    <property type="molecule type" value="Genomic_DNA"/>
</dbReference>
<feature type="compositionally biased region" description="Basic and acidic residues" evidence="5">
    <location>
        <begin position="875"/>
        <end position="892"/>
    </location>
</feature>
<proteinExistence type="predicted"/>
<evidence type="ECO:0000256" key="3">
    <source>
        <dbReference type="ARBA" id="ARBA00022763"/>
    </source>
</evidence>
<feature type="compositionally biased region" description="Polar residues" evidence="5">
    <location>
        <begin position="1"/>
        <end position="13"/>
    </location>
</feature>
<evidence type="ECO:0000256" key="4">
    <source>
        <dbReference type="ARBA" id="ARBA00023204"/>
    </source>
</evidence>
<keyword evidence="7" id="KW-1185">Reference proteome</keyword>
<comment type="caution">
    <text evidence="6">The sequence shown here is derived from an EMBL/GenBank/DDBJ whole genome shotgun (WGS) entry which is preliminary data.</text>
</comment>
<dbReference type="InterPro" id="IPR012340">
    <property type="entry name" value="NA-bd_OB-fold"/>
</dbReference>
<dbReference type="RefSeq" id="XP_021885602.1">
    <property type="nucleotide sequence ID" value="XM_022022838.1"/>
</dbReference>
<feature type="region of interest" description="Disordered" evidence="5">
    <location>
        <begin position="580"/>
        <end position="630"/>
    </location>
</feature>
<evidence type="ECO:0000313" key="7">
    <source>
        <dbReference type="Proteomes" id="UP000193648"/>
    </source>
</evidence>
<dbReference type="InterPro" id="IPR050326">
    <property type="entry name" value="NAD_dep_DNA_ligaseB"/>
</dbReference>